<dbReference type="PANTHER" id="PTHR46202:SF1">
    <property type="entry name" value="DNA EXCISION REPAIR PROTEIN ERCC-8"/>
    <property type="match status" value="1"/>
</dbReference>
<keyword evidence="3" id="KW-0227">DNA damage</keyword>
<accession>A5DXQ2</accession>
<feature type="repeat" description="WD" evidence="5">
    <location>
        <begin position="278"/>
        <end position="311"/>
    </location>
</feature>
<evidence type="ECO:0000256" key="1">
    <source>
        <dbReference type="ARBA" id="ARBA00022574"/>
    </source>
</evidence>
<keyword evidence="4" id="KW-0234">DNA repair</keyword>
<dbReference type="PRINTS" id="PR00320">
    <property type="entry name" value="GPROTEINBRPT"/>
</dbReference>
<dbReference type="InterPro" id="IPR042238">
    <property type="entry name" value="Rad28/ERCC8/Ckn1/ATCSA-1"/>
</dbReference>
<dbReference type="Gene3D" id="2.130.10.10">
    <property type="entry name" value="YVTN repeat-like/Quinoprotein amine dehydrogenase"/>
    <property type="match status" value="1"/>
</dbReference>
<evidence type="ECO:0000313" key="7">
    <source>
        <dbReference type="Proteomes" id="UP000001996"/>
    </source>
</evidence>
<dbReference type="PROSITE" id="PS50082">
    <property type="entry name" value="WD_REPEATS_2"/>
    <property type="match status" value="4"/>
</dbReference>
<evidence type="ECO:0000313" key="6">
    <source>
        <dbReference type="EMBL" id="EDK43960.1"/>
    </source>
</evidence>
<dbReference type="FunCoup" id="A5DXQ2">
    <property type="interactions" value="97"/>
</dbReference>
<dbReference type="STRING" id="379508.A5DXQ2"/>
<dbReference type="GO" id="GO:0006283">
    <property type="term" value="P:transcription-coupled nucleotide-excision repair"/>
    <property type="evidence" value="ECO:0007669"/>
    <property type="project" value="InterPro"/>
</dbReference>
<dbReference type="HOGENOM" id="CLU_032951_2_1_1"/>
<dbReference type="Pfam" id="PF00400">
    <property type="entry name" value="WD40"/>
    <property type="match status" value="4"/>
</dbReference>
<dbReference type="AlphaFoldDB" id="A5DXQ2"/>
<dbReference type="InterPro" id="IPR001680">
    <property type="entry name" value="WD40_rpt"/>
</dbReference>
<evidence type="ECO:0000256" key="2">
    <source>
        <dbReference type="ARBA" id="ARBA00022737"/>
    </source>
</evidence>
<keyword evidence="7" id="KW-1185">Reference proteome</keyword>
<reference evidence="6 7" key="1">
    <citation type="journal article" date="2009" name="Nature">
        <title>Evolution of pathogenicity and sexual reproduction in eight Candida genomes.</title>
        <authorList>
            <person name="Butler G."/>
            <person name="Rasmussen M.D."/>
            <person name="Lin M.F."/>
            <person name="Santos M.A."/>
            <person name="Sakthikumar S."/>
            <person name="Munro C.A."/>
            <person name="Rheinbay E."/>
            <person name="Grabherr M."/>
            <person name="Forche A."/>
            <person name="Reedy J.L."/>
            <person name="Agrafioti I."/>
            <person name="Arnaud M.B."/>
            <person name="Bates S."/>
            <person name="Brown A.J."/>
            <person name="Brunke S."/>
            <person name="Costanzo M.C."/>
            <person name="Fitzpatrick D.A."/>
            <person name="de Groot P.W."/>
            <person name="Harris D."/>
            <person name="Hoyer L.L."/>
            <person name="Hube B."/>
            <person name="Klis F.M."/>
            <person name="Kodira C."/>
            <person name="Lennard N."/>
            <person name="Logue M.E."/>
            <person name="Martin R."/>
            <person name="Neiman A.M."/>
            <person name="Nikolaou E."/>
            <person name="Quail M.A."/>
            <person name="Quinn J."/>
            <person name="Santos M.C."/>
            <person name="Schmitzberger F.F."/>
            <person name="Sherlock G."/>
            <person name="Shah P."/>
            <person name="Silverstein K.A."/>
            <person name="Skrzypek M.S."/>
            <person name="Soll D."/>
            <person name="Staggs R."/>
            <person name="Stansfield I."/>
            <person name="Stumpf M.P."/>
            <person name="Sudbery P.E."/>
            <person name="Srikantha T."/>
            <person name="Zeng Q."/>
            <person name="Berman J."/>
            <person name="Berriman M."/>
            <person name="Heitman J."/>
            <person name="Gow N.A."/>
            <person name="Lorenz M.C."/>
            <person name="Birren B.W."/>
            <person name="Kellis M."/>
            <person name="Cuomo C.A."/>
        </authorList>
    </citation>
    <scope>NUCLEOTIDE SEQUENCE [LARGE SCALE GENOMIC DNA]</scope>
    <source>
        <strain evidence="7">ATCC 11503 / BCRC 21390 / CBS 2605 / JCM 1781 / NBRC 1676 / NRRL YB-4239</strain>
    </source>
</reference>
<dbReference type="OrthoDB" id="361494at2759"/>
<dbReference type="GO" id="GO:0031464">
    <property type="term" value="C:Cul4A-RING E3 ubiquitin ligase complex"/>
    <property type="evidence" value="ECO:0007669"/>
    <property type="project" value="TreeGrafter"/>
</dbReference>
<dbReference type="GeneID" id="5234489"/>
<name>A5DXQ2_LODEL</name>
<dbReference type="PROSITE" id="PS50294">
    <property type="entry name" value="WD_REPEATS_REGION"/>
    <property type="match status" value="3"/>
</dbReference>
<dbReference type="InterPro" id="IPR019775">
    <property type="entry name" value="WD40_repeat_CS"/>
</dbReference>
<dbReference type="VEuPathDB" id="FungiDB:LELG_02139"/>
<dbReference type="InterPro" id="IPR015943">
    <property type="entry name" value="WD40/YVTN_repeat-like_dom_sf"/>
</dbReference>
<dbReference type="KEGG" id="lel:PVL30_002113"/>
<dbReference type="InParanoid" id="A5DXQ2"/>
<dbReference type="SUPFAM" id="SSF50978">
    <property type="entry name" value="WD40 repeat-like"/>
    <property type="match status" value="1"/>
</dbReference>
<gene>
    <name evidence="6" type="ORF">LELG_02139</name>
</gene>
<dbReference type="Proteomes" id="UP000001996">
    <property type="component" value="Unassembled WGS sequence"/>
</dbReference>
<dbReference type="PROSITE" id="PS00678">
    <property type="entry name" value="WD_REPEATS_1"/>
    <property type="match status" value="2"/>
</dbReference>
<evidence type="ECO:0000256" key="3">
    <source>
        <dbReference type="ARBA" id="ARBA00022763"/>
    </source>
</evidence>
<dbReference type="InterPro" id="IPR020472">
    <property type="entry name" value="WD40_PAC1"/>
</dbReference>
<keyword evidence="2" id="KW-0677">Repeat</keyword>
<keyword evidence="1 5" id="KW-0853">WD repeat</keyword>
<feature type="repeat" description="WD" evidence="5">
    <location>
        <begin position="121"/>
        <end position="163"/>
    </location>
</feature>
<dbReference type="eggNOG" id="KOG4283">
    <property type="taxonomic scope" value="Eukaryota"/>
</dbReference>
<evidence type="ECO:0000256" key="4">
    <source>
        <dbReference type="ARBA" id="ARBA00023204"/>
    </source>
</evidence>
<evidence type="ECO:0000256" key="5">
    <source>
        <dbReference type="PROSITE-ProRule" id="PRU00221"/>
    </source>
</evidence>
<dbReference type="EMBL" id="CH981525">
    <property type="protein sequence ID" value="EDK43960.1"/>
    <property type="molecule type" value="Genomic_DNA"/>
</dbReference>
<dbReference type="PANTHER" id="PTHR46202">
    <property type="entry name" value="DNA EXCISION REPAIR PROTEIN ERCC-8"/>
    <property type="match status" value="1"/>
</dbReference>
<dbReference type="GO" id="GO:0000209">
    <property type="term" value="P:protein polyubiquitination"/>
    <property type="evidence" value="ECO:0007669"/>
    <property type="project" value="TreeGrafter"/>
</dbReference>
<proteinExistence type="predicted"/>
<dbReference type="GO" id="GO:0043161">
    <property type="term" value="P:proteasome-mediated ubiquitin-dependent protein catabolic process"/>
    <property type="evidence" value="ECO:0007669"/>
    <property type="project" value="TreeGrafter"/>
</dbReference>
<sequence>MQSLILQRRTGVISPLEFSRTLADKNYQSQLFQTAKYNVFPMNAHHNALVNALSMDSDENRFLLSGCGDSSIKIWDTNEQEQIREENEIDLSKVNHPAKYDLFDYDNPVSVFKNMATVPRKTEHQFGVSAIQWWPYDTGMFVSSSFDHTIKVWDTNELCSVHTFNLNNRVYSVDLNGPKSLVAAASDQPFIRILDVRSTSSAHTLKGHKGKTLSVKWHPLNEHLLASGGYDGQAKIWDIRRSENLLCLLDMHHTNKQANTTFGLKKTTSTSISAPASAKAHLGPVNGLSWDELGTTLYTAGNDDKIRVWDMVGSSYPPVNKLINFGPLTRNKYTQTIPILLNPMGETNLQYLLFPSESGEILVHRTIDGKLVNRLGRKGSKNIGRTCSMCNGGPNTGSYICGTVDGELICWQVFSDYIDLSEIFEERKEEEEDVERLLLKKHTLALKAKNLMKSLEV</sequence>
<feature type="repeat" description="WD" evidence="5">
    <location>
        <begin position="43"/>
        <end position="85"/>
    </location>
</feature>
<protein>
    <submittedName>
        <fullName evidence="6">Uncharacterized protein</fullName>
    </submittedName>
</protein>
<dbReference type="GO" id="GO:0000109">
    <property type="term" value="C:nucleotide-excision repair complex"/>
    <property type="evidence" value="ECO:0007669"/>
    <property type="project" value="TreeGrafter"/>
</dbReference>
<dbReference type="InterPro" id="IPR036322">
    <property type="entry name" value="WD40_repeat_dom_sf"/>
</dbReference>
<organism evidence="6 7">
    <name type="scientific">Lodderomyces elongisporus (strain ATCC 11503 / CBS 2605 / JCM 1781 / NBRC 1676 / NRRL YB-4239)</name>
    <name type="common">Yeast</name>
    <name type="synonym">Saccharomyces elongisporus</name>
    <dbReference type="NCBI Taxonomy" id="379508"/>
    <lineage>
        <taxon>Eukaryota</taxon>
        <taxon>Fungi</taxon>
        <taxon>Dikarya</taxon>
        <taxon>Ascomycota</taxon>
        <taxon>Saccharomycotina</taxon>
        <taxon>Pichiomycetes</taxon>
        <taxon>Debaryomycetaceae</taxon>
        <taxon>Candida/Lodderomyces clade</taxon>
        <taxon>Lodderomyces</taxon>
    </lineage>
</organism>
<dbReference type="SMART" id="SM00320">
    <property type="entry name" value="WD40"/>
    <property type="match status" value="5"/>
</dbReference>
<dbReference type="OMA" id="WIPAPRE"/>
<feature type="repeat" description="WD" evidence="5">
    <location>
        <begin position="205"/>
        <end position="247"/>
    </location>
</feature>